<sequence length="270" mass="30694">MLENYGNLASLGLVVSKPDLVTFLEKMRDPQDVRGIETTAIHPDLASFRPAVSRLSSISSVLQGMATMRGDCKGNSRRELLGALRKVSDLSSDLTRQQRIQNPRKENKCDICGKVFTYSSNLTRHRKIHSGRKPFKCTECGKGFMRGTDLTQHQRIHTGQKPYKCKVCDKAFNCSSSLTRHQRVHTEEKPYKCTQCGKAFKQNSSLNHHQRLHTGKSDEFNKCSEVITCCSSLTERQVIHSREKPYKCKDCGKRFIKITSLIPHRRIHTG</sequence>
<evidence type="ECO:0000313" key="1">
    <source>
        <dbReference type="Ensembl" id="ENSOARP00020018991.2"/>
    </source>
</evidence>
<proteinExistence type="predicted"/>
<organism evidence="1">
    <name type="scientific">Ovis aries</name>
    <name type="common">Sheep</name>
    <dbReference type="NCBI Taxonomy" id="9940"/>
    <lineage>
        <taxon>Eukaryota</taxon>
        <taxon>Metazoa</taxon>
        <taxon>Chordata</taxon>
        <taxon>Craniata</taxon>
        <taxon>Vertebrata</taxon>
        <taxon>Euteleostomi</taxon>
        <taxon>Mammalia</taxon>
        <taxon>Eutheria</taxon>
        <taxon>Laurasiatheria</taxon>
        <taxon>Artiodactyla</taxon>
        <taxon>Ruminantia</taxon>
        <taxon>Pecora</taxon>
        <taxon>Bovidae</taxon>
        <taxon>Caprinae</taxon>
        <taxon>Ovis</taxon>
    </lineage>
</organism>
<reference evidence="1" key="3">
    <citation type="submission" date="2025-09" db="UniProtKB">
        <authorList>
            <consortium name="Ensembl"/>
        </authorList>
    </citation>
    <scope>IDENTIFICATION</scope>
</reference>
<name>A0AC11BRC2_SHEEP</name>
<dbReference type="Ensembl" id="ENSOART00020022899.2">
    <property type="protein sequence ID" value="ENSOARP00020018991.2"/>
    <property type="gene ID" value="ENSOARG00020013216.2"/>
</dbReference>
<reference evidence="1" key="1">
    <citation type="submission" date="2020-11" db="EMBL/GenBank/DDBJ databases">
        <authorList>
            <person name="Davenport K.M."/>
            <person name="Bickhart D.M."/>
            <person name="Smith T.P.L."/>
            <person name="Murdoch B.M."/>
            <person name="Rosen B.D."/>
        </authorList>
    </citation>
    <scope>NUCLEOTIDE SEQUENCE [LARGE SCALE GENOMIC DNA]</scope>
    <source>
        <strain evidence="1">OAR_USU_Benz2616</strain>
    </source>
</reference>
<accession>A0AC11BRC2</accession>
<reference evidence="1" key="2">
    <citation type="submission" date="2025-08" db="UniProtKB">
        <authorList>
            <consortium name="Ensembl"/>
        </authorList>
    </citation>
    <scope>IDENTIFICATION</scope>
</reference>
<protein>
    <submittedName>
        <fullName evidence="1">Uncharacterized protein</fullName>
    </submittedName>
</protein>